<feature type="domain" description="CCHC-type" evidence="3">
    <location>
        <begin position="149"/>
        <end position="164"/>
    </location>
</feature>
<feature type="domain" description="CCHC-type" evidence="3">
    <location>
        <begin position="25"/>
        <end position="41"/>
    </location>
</feature>
<dbReference type="Gene3D" id="4.10.60.10">
    <property type="entry name" value="Zinc finger, CCHC-type"/>
    <property type="match status" value="5"/>
</dbReference>
<name>A0A127Z2P4_9BASI</name>
<accession>A0A127Z2P4</accession>
<dbReference type="PROSITE" id="PS50158">
    <property type="entry name" value="ZF_CCHC"/>
    <property type="match status" value="7"/>
</dbReference>
<keyword evidence="2" id="KW-0862">Zinc</keyword>
<keyword evidence="1" id="KW-0507">mRNA processing</keyword>
<feature type="domain" description="CCHC-type" evidence="3">
    <location>
        <begin position="93"/>
        <end position="107"/>
    </location>
</feature>
<dbReference type="AlphaFoldDB" id="A0A127Z2P4"/>
<dbReference type="Pfam" id="PF14392">
    <property type="entry name" value="zf-CCHC_4"/>
    <property type="match status" value="2"/>
</dbReference>
<dbReference type="OrthoDB" id="3341596at2759"/>
<dbReference type="SMART" id="SM00343">
    <property type="entry name" value="ZnF_C2HC"/>
    <property type="match status" value="7"/>
</dbReference>
<feature type="domain" description="CCHC-type" evidence="3">
    <location>
        <begin position="72"/>
        <end position="86"/>
    </location>
</feature>
<keyword evidence="2" id="KW-0863">Zinc-finger</keyword>
<dbReference type="InterPro" id="IPR025836">
    <property type="entry name" value="Zn_knuckle_CX2CX4HX4C"/>
</dbReference>
<dbReference type="PANTHER" id="PTHR23002">
    <property type="entry name" value="ZINC FINGER CCHC DOMAIN CONTAINING PROTEIN"/>
    <property type="match status" value="1"/>
</dbReference>
<dbReference type="InterPro" id="IPR051714">
    <property type="entry name" value="Znf_CCHC_NABP"/>
</dbReference>
<feature type="domain" description="CCHC-type" evidence="3">
    <location>
        <begin position="7"/>
        <end position="20"/>
    </location>
</feature>
<dbReference type="GO" id="GO:0006397">
    <property type="term" value="P:mRNA processing"/>
    <property type="evidence" value="ECO:0007669"/>
    <property type="project" value="UniProtKB-KW"/>
</dbReference>
<evidence type="ECO:0000256" key="1">
    <source>
        <dbReference type="ARBA" id="ARBA00022664"/>
    </source>
</evidence>
<dbReference type="GO" id="GO:0008270">
    <property type="term" value="F:zinc ion binding"/>
    <property type="evidence" value="ECO:0007669"/>
    <property type="project" value="UniProtKB-KW"/>
</dbReference>
<keyword evidence="2" id="KW-0479">Metal-binding</keyword>
<sequence>MFRRRGCYVCGQLGHLAENCSYTDRRCFNCLEAGHESSACPAPRTTETKQCYNCGGKGHIKTDCPSIDTPQCYSCGGKGHVKANCPTVDKEKKCFGCGGSGHVKANCATVKAGGGGAGGKLTCRKCGGPNHFARDCKADGPVNVKPKSCYTCNQTGHIAKHCPQAQTDVAGTAPGTNPTAALTA</sequence>
<feature type="domain" description="CCHC-type" evidence="3">
    <location>
        <begin position="51"/>
        <end position="66"/>
    </location>
</feature>
<protein>
    <submittedName>
        <fullName evidence="4">Related to GIS2-Putative zinc finger protein, proposed to be involved in the RAS/cAMP signaling pathway</fullName>
    </submittedName>
</protein>
<dbReference type="InterPro" id="IPR036875">
    <property type="entry name" value="Znf_CCHC_sf"/>
</dbReference>
<dbReference type="InterPro" id="IPR001878">
    <property type="entry name" value="Znf_CCHC"/>
</dbReference>
<feature type="domain" description="CCHC-type" evidence="3">
    <location>
        <begin position="123"/>
        <end position="137"/>
    </location>
</feature>
<dbReference type="GO" id="GO:0003676">
    <property type="term" value="F:nucleic acid binding"/>
    <property type="evidence" value="ECO:0007669"/>
    <property type="project" value="InterPro"/>
</dbReference>
<dbReference type="Pfam" id="PF00098">
    <property type="entry name" value="zf-CCHC"/>
    <property type="match status" value="5"/>
</dbReference>
<proteinExistence type="predicted"/>
<gene>
    <name evidence="4" type="ORF">SPSC_03670</name>
</gene>
<reference evidence="4" key="1">
    <citation type="submission" date="2014-06" db="EMBL/GenBank/DDBJ databases">
        <authorList>
            <person name="Ju J."/>
            <person name="Zhang J."/>
        </authorList>
    </citation>
    <scope>NUCLEOTIDE SEQUENCE</scope>
    <source>
        <strain evidence="4">SscI8</strain>
    </source>
</reference>
<evidence type="ECO:0000313" key="4">
    <source>
        <dbReference type="EMBL" id="CDR88084.1"/>
    </source>
</evidence>
<organism evidence="4">
    <name type="scientific">Sporisorium scitamineum</name>
    <dbReference type="NCBI Taxonomy" id="49012"/>
    <lineage>
        <taxon>Eukaryota</taxon>
        <taxon>Fungi</taxon>
        <taxon>Dikarya</taxon>
        <taxon>Basidiomycota</taxon>
        <taxon>Ustilaginomycotina</taxon>
        <taxon>Ustilaginomycetes</taxon>
        <taxon>Ustilaginales</taxon>
        <taxon>Ustilaginaceae</taxon>
        <taxon>Sporisorium</taxon>
    </lineage>
</organism>
<dbReference type="SUPFAM" id="SSF57756">
    <property type="entry name" value="Retrovirus zinc finger-like domains"/>
    <property type="match status" value="3"/>
</dbReference>
<evidence type="ECO:0000259" key="3">
    <source>
        <dbReference type="PROSITE" id="PS50158"/>
    </source>
</evidence>
<evidence type="ECO:0000256" key="2">
    <source>
        <dbReference type="PROSITE-ProRule" id="PRU00047"/>
    </source>
</evidence>
<dbReference type="EMBL" id="LK056669">
    <property type="protein sequence ID" value="CDR88084.1"/>
    <property type="molecule type" value="Genomic_DNA"/>
</dbReference>